<reference evidence="13 14" key="1">
    <citation type="submission" date="2017-02" db="EMBL/GenBank/DDBJ databases">
        <title>Whole genome sequencing of Rhodanobacter lindaniclasticus DSM 17932.</title>
        <authorList>
            <person name="Kumar S."/>
            <person name="Patil P."/>
            <person name="Patil P.B."/>
        </authorList>
    </citation>
    <scope>NUCLEOTIDE SEQUENCE [LARGE SCALE GENOMIC DNA]</scope>
    <source>
        <strain evidence="13 14">DSM 17932</strain>
    </source>
</reference>
<dbReference type="SMART" id="SM00836">
    <property type="entry name" value="DALR_1"/>
    <property type="match status" value="1"/>
</dbReference>
<dbReference type="NCBIfam" id="TIGR00211">
    <property type="entry name" value="glyS"/>
    <property type="match status" value="1"/>
</dbReference>
<dbReference type="PROSITE" id="PS50861">
    <property type="entry name" value="AA_TRNA_LIGASE_II_GLYAB"/>
    <property type="match status" value="1"/>
</dbReference>
<feature type="domain" description="DALR anticodon binding" evidence="12">
    <location>
        <begin position="607"/>
        <end position="712"/>
    </location>
</feature>
<dbReference type="Pfam" id="PF05746">
    <property type="entry name" value="DALR_1"/>
    <property type="match status" value="1"/>
</dbReference>
<comment type="caution">
    <text evidence="13">The sequence shown here is derived from an EMBL/GenBank/DDBJ whole genome shotgun (WGS) entry which is preliminary data.</text>
</comment>
<dbReference type="EC" id="6.1.1.14" evidence="11"/>
<dbReference type="GO" id="GO:0005524">
    <property type="term" value="F:ATP binding"/>
    <property type="evidence" value="ECO:0007669"/>
    <property type="project" value="UniProtKB-UniRule"/>
</dbReference>
<evidence type="ECO:0000256" key="10">
    <source>
        <dbReference type="ARBA" id="ARBA00047937"/>
    </source>
</evidence>
<evidence type="ECO:0000256" key="4">
    <source>
        <dbReference type="ARBA" id="ARBA00022490"/>
    </source>
</evidence>
<dbReference type="HAMAP" id="MF_00255">
    <property type="entry name" value="Gly_tRNA_synth_beta"/>
    <property type="match status" value="1"/>
</dbReference>
<organism evidence="13 14">
    <name type="scientific">Rhodanobacter lindaniclasticus</name>
    <dbReference type="NCBI Taxonomy" id="75310"/>
    <lineage>
        <taxon>Bacteria</taxon>
        <taxon>Pseudomonadati</taxon>
        <taxon>Pseudomonadota</taxon>
        <taxon>Gammaproteobacteria</taxon>
        <taxon>Lysobacterales</taxon>
        <taxon>Rhodanobacteraceae</taxon>
        <taxon>Rhodanobacter</taxon>
    </lineage>
</organism>
<dbReference type="GO" id="GO:0004814">
    <property type="term" value="F:arginine-tRNA ligase activity"/>
    <property type="evidence" value="ECO:0007669"/>
    <property type="project" value="InterPro"/>
</dbReference>
<dbReference type="PRINTS" id="PR01045">
    <property type="entry name" value="TRNASYNTHGB"/>
</dbReference>
<dbReference type="PANTHER" id="PTHR30075:SF2">
    <property type="entry name" value="GLYCINE--TRNA LIGASE, CHLOROPLASTIC_MITOCHONDRIAL 2"/>
    <property type="match status" value="1"/>
</dbReference>
<comment type="catalytic activity">
    <reaction evidence="10 11">
        <text>tRNA(Gly) + glycine + ATP = glycyl-tRNA(Gly) + AMP + diphosphate</text>
        <dbReference type="Rhea" id="RHEA:16013"/>
        <dbReference type="Rhea" id="RHEA-COMP:9664"/>
        <dbReference type="Rhea" id="RHEA-COMP:9683"/>
        <dbReference type="ChEBI" id="CHEBI:30616"/>
        <dbReference type="ChEBI" id="CHEBI:33019"/>
        <dbReference type="ChEBI" id="CHEBI:57305"/>
        <dbReference type="ChEBI" id="CHEBI:78442"/>
        <dbReference type="ChEBI" id="CHEBI:78522"/>
        <dbReference type="ChEBI" id="CHEBI:456215"/>
        <dbReference type="EC" id="6.1.1.14"/>
    </reaction>
</comment>
<keyword evidence="7 11" id="KW-0067">ATP-binding</keyword>
<dbReference type="EMBL" id="MWIO01000011">
    <property type="protein sequence ID" value="THD09179.1"/>
    <property type="molecule type" value="Genomic_DNA"/>
</dbReference>
<dbReference type="InterPro" id="IPR015944">
    <property type="entry name" value="Gly-tRNA-synth_bsu"/>
</dbReference>
<dbReference type="PANTHER" id="PTHR30075">
    <property type="entry name" value="GLYCYL-TRNA SYNTHETASE"/>
    <property type="match status" value="1"/>
</dbReference>
<evidence type="ECO:0000259" key="12">
    <source>
        <dbReference type="SMART" id="SM00836"/>
    </source>
</evidence>
<keyword evidence="4 11" id="KW-0963">Cytoplasm</keyword>
<evidence type="ECO:0000313" key="13">
    <source>
        <dbReference type="EMBL" id="THD09179.1"/>
    </source>
</evidence>
<evidence type="ECO:0000256" key="2">
    <source>
        <dbReference type="ARBA" id="ARBA00008226"/>
    </source>
</evidence>
<dbReference type="InterPro" id="IPR008909">
    <property type="entry name" value="DALR_anticod-bd"/>
</dbReference>
<evidence type="ECO:0000256" key="1">
    <source>
        <dbReference type="ARBA" id="ARBA00004496"/>
    </source>
</evidence>
<dbReference type="GO" id="GO:0006426">
    <property type="term" value="P:glycyl-tRNA aminoacylation"/>
    <property type="evidence" value="ECO:0007669"/>
    <property type="project" value="UniProtKB-UniRule"/>
</dbReference>
<proteinExistence type="inferred from homology"/>
<accession>A0A4S3KKD6</accession>
<protein>
    <recommendedName>
        <fullName evidence="11">Glycine--tRNA ligase beta subunit</fullName>
        <ecNumber evidence="11">6.1.1.14</ecNumber>
    </recommendedName>
    <alternativeName>
        <fullName evidence="11">Glycyl-tRNA synthetase beta subunit</fullName>
        <shortName evidence="11">GlyRS</shortName>
    </alternativeName>
</protein>
<evidence type="ECO:0000256" key="5">
    <source>
        <dbReference type="ARBA" id="ARBA00022598"/>
    </source>
</evidence>
<gene>
    <name evidence="11" type="primary">glyS</name>
    <name evidence="13" type="ORF">B1991_03195</name>
</gene>
<sequence>MNTGKSLLIELGTEELPPRALDELSAAFLRGIVDGLATRGVSAGLDQAMAYASPRRLAAYIPAVASAQPEQAIERRGPAVAAALDAEGQPSKALLGFAQSCGVDVSQLEKLETDKGAWFVWRAVKPGRPLAALLPEIIDEALKALPIPRPMRWADHDYSFVRPAHWLVILHGADIVDGKVLGLVSGRKSRGHRFMHPQPVHVADADGWLDAMRAAKVLADPRERRQRIQQQIELAAQGTGGTPQLDDALLDELANLTEWPVAIACTFERSFLDVPPEALVTTMVANQKFVPVFDAEGKLTEHFIGIANIESKDPAEIRRGYERVIRPRFADAKFFWDEDLKTPLASYQEQLKNVTYQQALGSQWDKSVRVAELARVVANRVGVDAALATRAASLAKCDLLTRMVGEFPELQGVMGRYYAVHDGEPAAVAEALDSHYRPRFGRDRIAADPLGQVLAVAERLDTLAGIFAIGMKPGGNKDPFALRRAALGLARTLIEGGLELDLRASFIEALEQLPDAALAAGLKPGKDGKPPALQAGARRAILLEDLLDFVHERMRGYYAEQGFEHGAFEAVLAVQPASLADFDRRLRAVIEFGRRPEAASLAAANKRVANILRKQAEEAGAPPVGRIVDPAFFEADAERELADALAAAQQDSAAAEAAGDYAAVLTRLAQLQAPVDAFFDNVLVNADDPAVRANRLALLNQLKSQFSTVADIALL</sequence>
<evidence type="ECO:0000256" key="3">
    <source>
        <dbReference type="ARBA" id="ARBA00011209"/>
    </source>
</evidence>
<dbReference type="Proteomes" id="UP000306317">
    <property type="component" value="Unassembled WGS sequence"/>
</dbReference>
<comment type="similarity">
    <text evidence="2 11">Belongs to the class-II aminoacyl-tRNA synthetase family.</text>
</comment>
<dbReference type="RefSeq" id="WP_136257259.1">
    <property type="nucleotide sequence ID" value="NZ_MWIO01000011.1"/>
</dbReference>
<comment type="subcellular location">
    <subcellularLocation>
        <location evidence="1 11">Cytoplasm</location>
    </subcellularLocation>
</comment>
<dbReference type="Pfam" id="PF02092">
    <property type="entry name" value="tRNA_synt_2f"/>
    <property type="match status" value="1"/>
</dbReference>
<keyword evidence="9 11" id="KW-0030">Aminoacyl-tRNA synthetase</keyword>
<dbReference type="InterPro" id="IPR006194">
    <property type="entry name" value="Gly-tRNA-synth_heterodimer"/>
</dbReference>
<dbReference type="SUPFAM" id="SSF109604">
    <property type="entry name" value="HD-domain/PDEase-like"/>
    <property type="match status" value="1"/>
</dbReference>
<comment type="subunit">
    <text evidence="3 11">Tetramer of two alpha and two beta subunits.</text>
</comment>
<keyword evidence="8 11" id="KW-0648">Protein biosynthesis</keyword>
<name>A0A4S3KKD6_9GAMM</name>
<dbReference type="GO" id="GO:0006420">
    <property type="term" value="P:arginyl-tRNA aminoacylation"/>
    <property type="evidence" value="ECO:0007669"/>
    <property type="project" value="InterPro"/>
</dbReference>
<keyword evidence="14" id="KW-1185">Reference proteome</keyword>
<evidence type="ECO:0000256" key="6">
    <source>
        <dbReference type="ARBA" id="ARBA00022741"/>
    </source>
</evidence>
<dbReference type="GO" id="GO:0005829">
    <property type="term" value="C:cytosol"/>
    <property type="evidence" value="ECO:0007669"/>
    <property type="project" value="TreeGrafter"/>
</dbReference>
<evidence type="ECO:0000256" key="9">
    <source>
        <dbReference type="ARBA" id="ARBA00023146"/>
    </source>
</evidence>
<evidence type="ECO:0000256" key="11">
    <source>
        <dbReference type="HAMAP-Rule" id="MF_00255"/>
    </source>
</evidence>
<dbReference type="OrthoDB" id="9775440at2"/>
<evidence type="ECO:0000313" key="14">
    <source>
        <dbReference type="Proteomes" id="UP000306317"/>
    </source>
</evidence>
<dbReference type="AlphaFoldDB" id="A0A4S3KKD6"/>
<evidence type="ECO:0000256" key="7">
    <source>
        <dbReference type="ARBA" id="ARBA00022840"/>
    </source>
</evidence>
<dbReference type="GO" id="GO:0004820">
    <property type="term" value="F:glycine-tRNA ligase activity"/>
    <property type="evidence" value="ECO:0007669"/>
    <property type="project" value="UniProtKB-UniRule"/>
</dbReference>
<evidence type="ECO:0000256" key="8">
    <source>
        <dbReference type="ARBA" id="ARBA00022917"/>
    </source>
</evidence>
<keyword evidence="6 11" id="KW-0547">Nucleotide-binding</keyword>
<keyword evidence="5 11" id="KW-0436">Ligase</keyword>